<dbReference type="AlphaFoldDB" id="A0A8J8YD35"/>
<proteinExistence type="predicted"/>
<gene>
    <name evidence="2" type="ORF">OsJ_28448</name>
</gene>
<dbReference type="SMR" id="A0A8J8YD35"/>
<dbReference type="EMBL" id="CM000146">
    <property type="protein sequence ID" value="EAZ43830.1"/>
    <property type="molecule type" value="Genomic_DNA"/>
</dbReference>
<sequence>MALLAATARRFSRSLRRFSSYGVSGGEEAGVPADVVEAESPVRAPPDEQFAAWVARLRPGFTAGYLAEAISSERDPDLALHHHHPLHQPLDHRIRRPRTRCHQIRRP</sequence>
<name>A0A8J8YD35_ORYSJ</name>
<organism evidence="2">
    <name type="scientific">Oryza sativa subsp. japonica</name>
    <name type="common">Rice</name>
    <dbReference type="NCBI Taxonomy" id="39947"/>
    <lineage>
        <taxon>Eukaryota</taxon>
        <taxon>Viridiplantae</taxon>
        <taxon>Streptophyta</taxon>
        <taxon>Embryophyta</taxon>
        <taxon>Tracheophyta</taxon>
        <taxon>Spermatophyta</taxon>
        <taxon>Magnoliopsida</taxon>
        <taxon>Liliopsida</taxon>
        <taxon>Poales</taxon>
        <taxon>Poaceae</taxon>
        <taxon>BOP clade</taxon>
        <taxon>Oryzoideae</taxon>
        <taxon>Oryzeae</taxon>
        <taxon>Oryzinae</taxon>
        <taxon>Oryza</taxon>
        <taxon>Oryza sativa</taxon>
    </lineage>
</organism>
<reference evidence="2" key="2">
    <citation type="submission" date="2008-12" db="EMBL/GenBank/DDBJ databases">
        <title>Improved gene annotation of the rice (Oryza sativa) genomes.</title>
        <authorList>
            <person name="Wang J."/>
            <person name="Li R."/>
            <person name="Fan W."/>
            <person name="Huang Q."/>
            <person name="Zhang J."/>
            <person name="Zhou Y."/>
            <person name="Hu Y."/>
            <person name="Zi S."/>
            <person name="Li J."/>
            <person name="Ni P."/>
            <person name="Zheng H."/>
            <person name="Zhang Y."/>
            <person name="Zhao M."/>
            <person name="Hao Q."/>
            <person name="McDermott J."/>
            <person name="Samudrala R."/>
            <person name="Kristiansen K."/>
            <person name="Wong G.K.-S."/>
        </authorList>
    </citation>
    <scope>NUCLEOTIDE SEQUENCE</scope>
</reference>
<evidence type="ECO:0000256" key="1">
    <source>
        <dbReference type="SAM" id="MobiDB-lite"/>
    </source>
</evidence>
<accession>A0A8J8YD35</accession>
<dbReference type="Proteomes" id="UP000007752">
    <property type="component" value="Chromosome 9"/>
</dbReference>
<feature type="compositionally biased region" description="Basic residues" evidence="1">
    <location>
        <begin position="93"/>
        <end position="107"/>
    </location>
</feature>
<protein>
    <submittedName>
        <fullName evidence="2">Uncharacterized protein</fullName>
    </submittedName>
</protein>
<reference evidence="2" key="1">
    <citation type="journal article" date="2005" name="PLoS Biol.">
        <title>The genomes of Oryza sativa: a history of duplications.</title>
        <authorList>
            <person name="Yu J."/>
            <person name="Wang J."/>
            <person name="Lin W."/>
            <person name="Li S."/>
            <person name="Li H."/>
            <person name="Zhou J."/>
            <person name="Ni P."/>
            <person name="Dong W."/>
            <person name="Hu S."/>
            <person name="Zeng C."/>
            <person name="Zhang J."/>
            <person name="Zhang Y."/>
            <person name="Li R."/>
            <person name="Xu Z."/>
            <person name="Li S."/>
            <person name="Li X."/>
            <person name="Zheng H."/>
            <person name="Cong L."/>
            <person name="Lin L."/>
            <person name="Yin J."/>
            <person name="Geng J."/>
            <person name="Li G."/>
            <person name="Shi J."/>
            <person name="Liu J."/>
            <person name="Lv H."/>
            <person name="Li J."/>
            <person name="Wang J."/>
            <person name="Deng Y."/>
            <person name="Ran L."/>
            <person name="Shi X."/>
            <person name="Wang X."/>
            <person name="Wu Q."/>
            <person name="Li C."/>
            <person name="Ren X."/>
            <person name="Wang J."/>
            <person name="Wang X."/>
            <person name="Li D."/>
            <person name="Liu D."/>
            <person name="Zhang X."/>
            <person name="Ji Z."/>
            <person name="Zhao W."/>
            <person name="Sun Y."/>
            <person name="Zhang Z."/>
            <person name="Bao J."/>
            <person name="Han Y."/>
            <person name="Dong L."/>
            <person name="Ji J."/>
            <person name="Chen P."/>
            <person name="Wu S."/>
            <person name="Liu J."/>
            <person name="Xiao Y."/>
            <person name="Bu D."/>
            <person name="Tan J."/>
            <person name="Yang L."/>
            <person name="Ye C."/>
            <person name="Zhang J."/>
            <person name="Xu J."/>
            <person name="Zhou Y."/>
            <person name="Yu Y."/>
            <person name="Zhang B."/>
            <person name="Zhuang S."/>
            <person name="Wei H."/>
            <person name="Liu B."/>
            <person name="Lei M."/>
            <person name="Yu H."/>
            <person name="Li Y."/>
            <person name="Xu H."/>
            <person name="Wei S."/>
            <person name="He X."/>
            <person name="Fang L."/>
            <person name="Zhang Z."/>
            <person name="Zhang Y."/>
            <person name="Huang X."/>
            <person name="Su Z."/>
            <person name="Tong W."/>
            <person name="Li J."/>
            <person name="Tong Z."/>
            <person name="Li S."/>
            <person name="Ye J."/>
            <person name="Wang L."/>
            <person name="Fang L."/>
            <person name="Lei T."/>
            <person name="Chen C."/>
            <person name="Chen H."/>
            <person name="Xu Z."/>
            <person name="Li H."/>
            <person name="Huang H."/>
            <person name="Zhang F."/>
            <person name="Xu H."/>
            <person name="Li N."/>
            <person name="Zhao C."/>
            <person name="Li S."/>
            <person name="Dong L."/>
            <person name="Huang Y."/>
            <person name="Li L."/>
            <person name="Xi Y."/>
            <person name="Qi Q."/>
            <person name="Li W."/>
            <person name="Zhang B."/>
            <person name="Hu W."/>
            <person name="Zhang Y."/>
            <person name="Tian X."/>
            <person name="Jiao Y."/>
            <person name="Liang X."/>
            <person name="Jin J."/>
            <person name="Gao L."/>
            <person name="Zheng W."/>
            <person name="Hao B."/>
            <person name="Liu S."/>
            <person name="Wang W."/>
            <person name="Yuan L."/>
            <person name="Cao M."/>
            <person name="McDermott J."/>
            <person name="Samudrala R."/>
            <person name="Wang J."/>
            <person name="Wong G.K."/>
            <person name="Yang H."/>
        </authorList>
    </citation>
    <scope>NUCLEOTIDE SEQUENCE [LARGE SCALE GENOMIC DNA]</scope>
</reference>
<evidence type="ECO:0000313" key="2">
    <source>
        <dbReference type="EMBL" id="EAZ43830.1"/>
    </source>
</evidence>
<feature type="region of interest" description="Disordered" evidence="1">
    <location>
        <begin position="78"/>
        <end position="107"/>
    </location>
</feature>